<dbReference type="SMART" id="SM00320">
    <property type="entry name" value="WD40"/>
    <property type="match status" value="6"/>
</dbReference>
<keyword evidence="4 6" id="KW-0863">Zinc-finger</keyword>
<dbReference type="PROSITE" id="PS50294">
    <property type="entry name" value="WD_REPEATS_REGION"/>
    <property type="match status" value="1"/>
</dbReference>
<dbReference type="InterPro" id="IPR019775">
    <property type="entry name" value="WD40_repeat_CS"/>
</dbReference>
<evidence type="ECO:0000313" key="10">
    <source>
        <dbReference type="EMBL" id="CAD2122262.1"/>
    </source>
</evidence>
<keyword evidence="1 7" id="KW-0853">WD repeat</keyword>
<dbReference type="PROSITE" id="PS50082">
    <property type="entry name" value="WD_REPEATS_2"/>
    <property type="match status" value="3"/>
</dbReference>
<reference evidence="10 11" key="1">
    <citation type="submission" date="2020-08" db="EMBL/GenBank/DDBJ databases">
        <authorList>
            <person name="Koutsovoulos G."/>
            <person name="Danchin GJ E."/>
        </authorList>
    </citation>
    <scope>NUCLEOTIDE SEQUENCE [LARGE SCALE GENOMIC DNA]</scope>
</reference>
<evidence type="ECO:0000256" key="5">
    <source>
        <dbReference type="ARBA" id="ARBA00022833"/>
    </source>
</evidence>
<dbReference type="GO" id="GO:0008270">
    <property type="term" value="F:zinc ion binding"/>
    <property type="evidence" value="ECO:0007669"/>
    <property type="project" value="UniProtKB-KW"/>
</dbReference>
<evidence type="ECO:0000313" key="11">
    <source>
        <dbReference type="Proteomes" id="UP000580250"/>
    </source>
</evidence>
<dbReference type="Gene3D" id="2.130.10.10">
    <property type="entry name" value="YVTN repeat-like/Quinoprotein amine dehydrogenase"/>
    <property type="match status" value="1"/>
</dbReference>
<dbReference type="InterPro" id="IPR017907">
    <property type="entry name" value="Znf_RING_CS"/>
</dbReference>
<dbReference type="PROSITE" id="PS50089">
    <property type="entry name" value="ZF_RING_2"/>
    <property type="match status" value="1"/>
</dbReference>
<dbReference type="PANTHER" id="PTHR44080">
    <property type="entry name" value="E3 UBIQUITIN-PROTEIN LIGASE COP1"/>
    <property type="match status" value="1"/>
</dbReference>
<sequence length="670" mass="75659">MQQFVSHINRKRLNSHGKDEDENPLHCKICLQIFNEPYSTICGHTFCRSCITQSIQHSPQCPICDTNLDVKRLKTLCPNFTVSSMIDKILVDVETKKENCVGHSSQTVTGQPDNGDQILQMIQNQQLSLESVQRISELLKRRQTELELNNQQIQNLLLNDLFDRMIAKRENTAKIIQAELDTLKRDKQHIFNTLTSQLSPSSLQRLVPDSNQVMQLLSVDPSLSNTSNDHLAPLAEENNLRSDSPSTPQTLQFQANLTEKLYHYRRRMCRHVASLESAYFGSKTSLNVNKNSDISSSLGSVSHAELDEFSETVKRLYQYGDMKLLATLNYNLESNSSLSIVSSIEFDKDGEFFVIAGVAKKIKLYNYEAIVNFEGELHYPLEQLICNSKISNISWNPYNKNMLASSDYEGTVQLWDTAAAVCTRTFKEHEKRCWTVQFNNIDPHLMASGSDDGKVKLWALHASQSVCTIDARVNVCCVYFSPKYRNQLVFGSSDHCVHLYDIRQPGKPLNVFRGHKKAVSYVKYANEDEVISASTDSNLRLWDVSTGKCLQTMRGHQNEKNFVGMATDGNHVVCGSENNRLYLYYKKVFDPLLSFDCTTRSVDNIQPTAPETTTGNATSSTNPSPSFSDPVPPTQHHSTNDFVSAVCWKRNTSIVLAANSQGQTFILQLK</sequence>
<evidence type="ECO:0000259" key="9">
    <source>
        <dbReference type="PROSITE" id="PS50089"/>
    </source>
</evidence>
<proteinExistence type="predicted"/>
<evidence type="ECO:0000256" key="2">
    <source>
        <dbReference type="ARBA" id="ARBA00022723"/>
    </source>
</evidence>
<comment type="caution">
    <text evidence="10">The sequence shown here is derived from an EMBL/GenBank/DDBJ whole genome shotgun (WGS) entry which is preliminary data.</text>
</comment>
<dbReference type="Gene3D" id="3.30.40.10">
    <property type="entry name" value="Zinc/RING finger domain, C3HC4 (zinc finger)"/>
    <property type="match status" value="1"/>
</dbReference>
<keyword evidence="2" id="KW-0479">Metal-binding</keyword>
<dbReference type="PROSITE" id="PS00678">
    <property type="entry name" value="WD_REPEATS_1"/>
    <property type="match status" value="1"/>
</dbReference>
<dbReference type="Pfam" id="PF13923">
    <property type="entry name" value="zf-C3HC4_2"/>
    <property type="match status" value="1"/>
</dbReference>
<feature type="region of interest" description="Disordered" evidence="8">
    <location>
        <begin position="606"/>
        <end position="636"/>
    </location>
</feature>
<evidence type="ECO:0000256" key="1">
    <source>
        <dbReference type="ARBA" id="ARBA00022574"/>
    </source>
</evidence>
<feature type="repeat" description="WD" evidence="7">
    <location>
        <begin position="390"/>
        <end position="425"/>
    </location>
</feature>
<keyword evidence="5" id="KW-0862">Zinc</keyword>
<dbReference type="EMBL" id="CAJEWN010000001">
    <property type="protein sequence ID" value="CAD2122262.1"/>
    <property type="molecule type" value="Genomic_DNA"/>
</dbReference>
<dbReference type="InterPro" id="IPR020472">
    <property type="entry name" value="WD40_PAC1"/>
</dbReference>
<dbReference type="PANTHER" id="PTHR44080:SF1">
    <property type="entry name" value="E3 UBIQUITIN-PROTEIN LIGASE COP1"/>
    <property type="match status" value="1"/>
</dbReference>
<name>A0A6V7TIZ7_MELEN</name>
<feature type="region of interest" description="Disordered" evidence="8">
    <location>
        <begin position="1"/>
        <end position="22"/>
    </location>
</feature>
<dbReference type="SUPFAM" id="SSF57850">
    <property type="entry name" value="RING/U-box"/>
    <property type="match status" value="1"/>
</dbReference>
<evidence type="ECO:0000256" key="3">
    <source>
        <dbReference type="ARBA" id="ARBA00022737"/>
    </source>
</evidence>
<dbReference type="Pfam" id="PF00400">
    <property type="entry name" value="WD40"/>
    <property type="match status" value="4"/>
</dbReference>
<dbReference type="GO" id="GO:0061630">
    <property type="term" value="F:ubiquitin protein ligase activity"/>
    <property type="evidence" value="ECO:0007669"/>
    <property type="project" value="InterPro"/>
</dbReference>
<feature type="domain" description="RING-type" evidence="9">
    <location>
        <begin position="27"/>
        <end position="65"/>
    </location>
</feature>
<feature type="repeat" description="WD" evidence="7">
    <location>
        <begin position="426"/>
        <end position="468"/>
    </location>
</feature>
<feature type="repeat" description="WD" evidence="7">
    <location>
        <begin position="512"/>
        <end position="552"/>
    </location>
</feature>
<dbReference type="GO" id="GO:0043161">
    <property type="term" value="P:proteasome-mediated ubiquitin-dependent protein catabolic process"/>
    <property type="evidence" value="ECO:0007669"/>
    <property type="project" value="TreeGrafter"/>
</dbReference>
<dbReference type="SMART" id="SM00184">
    <property type="entry name" value="RING"/>
    <property type="match status" value="1"/>
</dbReference>
<feature type="compositionally biased region" description="Polar residues" evidence="8">
    <location>
        <begin position="606"/>
        <end position="627"/>
    </location>
</feature>
<dbReference type="InterPro" id="IPR042755">
    <property type="entry name" value="COP1"/>
</dbReference>
<evidence type="ECO:0000256" key="6">
    <source>
        <dbReference type="PROSITE-ProRule" id="PRU00175"/>
    </source>
</evidence>
<keyword evidence="3" id="KW-0677">Repeat</keyword>
<dbReference type="CDD" id="cd00200">
    <property type="entry name" value="WD40"/>
    <property type="match status" value="1"/>
</dbReference>
<evidence type="ECO:0000256" key="7">
    <source>
        <dbReference type="PROSITE-ProRule" id="PRU00221"/>
    </source>
</evidence>
<dbReference type="AlphaFoldDB" id="A0A6V7TIZ7"/>
<dbReference type="InterPro" id="IPR001680">
    <property type="entry name" value="WD40_rpt"/>
</dbReference>
<dbReference type="InterPro" id="IPR013083">
    <property type="entry name" value="Znf_RING/FYVE/PHD"/>
</dbReference>
<dbReference type="PROSITE" id="PS00518">
    <property type="entry name" value="ZF_RING_1"/>
    <property type="match status" value="1"/>
</dbReference>
<evidence type="ECO:0000256" key="4">
    <source>
        <dbReference type="ARBA" id="ARBA00022771"/>
    </source>
</evidence>
<organism evidence="10 11">
    <name type="scientific">Meloidogyne enterolobii</name>
    <name type="common">Root-knot nematode worm</name>
    <name type="synonym">Meloidogyne mayaguensis</name>
    <dbReference type="NCBI Taxonomy" id="390850"/>
    <lineage>
        <taxon>Eukaryota</taxon>
        <taxon>Metazoa</taxon>
        <taxon>Ecdysozoa</taxon>
        <taxon>Nematoda</taxon>
        <taxon>Chromadorea</taxon>
        <taxon>Rhabditida</taxon>
        <taxon>Tylenchina</taxon>
        <taxon>Tylenchomorpha</taxon>
        <taxon>Tylenchoidea</taxon>
        <taxon>Meloidogynidae</taxon>
        <taxon>Meloidogyninae</taxon>
        <taxon>Meloidogyne</taxon>
    </lineage>
</organism>
<dbReference type="Proteomes" id="UP000580250">
    <property type="component" value="Unassembled WGS sequence"/>
</dbReference>
<dbReference type="SUPFAM" id="SSF50978">
    <property type="entry name" value="WD40 repeat-like"/>
    <property type="match status" value="1"/>
</dbReference>
<dbReference type="PRINTS" id="PR00320">
    <property type="entry name" value="GPROTEINBRPT"/>
</dbReference>
<dbReference type="OrthoDB" id="273771at2759"/>
<accession>A0A6V7TIZ7</accession>
<gene>
    <name evidence="10" type="ORF">MENT_LOCUS100</name>
</gene>
<evidence type="ECO:0000256" key="8">
    <source>
        <dbReference type="SAM" id="MobiDB-lite"/>
    </source>
</evidence>
<dbReference type="InterPro" id="IPR036322">
    <property type="entry name" value="WD40_repeat_dom_sf"/>
</dbReference>
<dbReference type="InterPro" id="IPR001841">
    <property type="entry name" value="Znf_RING"/>
</dbReference>
<dbReference type="InterPro" id="IPR015943">
    <property type="entry name" value="WD40/YVTN_repeat-like_dom_sf"/>
</dbReference>
<protein>
    <recommendedName>
        <fullName evidence="9">RING-type domain-containing protein</fullName>
    </recommendedName>
</protein>